<dbReference type="Pfam" id="PF13386">
    <property type="entry name" value="DsbD_2"/>
    <property type="match status" value="1"/>
</dbReference>
<keyword evidence="4" id="KW-1185">Reference proteome</keyword>
<gene>
    <name evidence="3" type="ORF">BA177_05545</name>
</gene>
<evidence type="ECO:0000259" key="2">
    <source>
        <dbReference type="Pfam" id="PF13386"/>
    </source>
</evidence>
<evidence type="ECO:0000256" key="1">
    <source>
        <dbReference type="SAM" id="Phobius"/>
    </source>
</evidence>
<keyword evidence="1" id="KW-0472">Membrane</keyword>
<dbReference type="InterPro" id="IPR039447">
    <property type="entry name" value="UreH-like_TM_dom"/>
</dbReference>
<keyword evidence="1" id="KW-0812">Transmembrane</keyword>
<dbReference type="Proteomes" id="UP000092695">
    <property type="component" value="Chromosome"/>
</dbReference>
<evidence type="ECO:0000313" key="3">
    <source>
        <dbReference type="EMBL" id="ANO50741.1"/>
    </source>
</evidence>
<feature type="domain" description="Urease accessory protein UreH-like transmembrane" evidence="2">
    <location>
        <begin position="9"/>
        <end position="209"/>
    </location>
</feature>
<dbReference type="KEGG" id="woc:BA177_05545"/>
<feature type="transmembrane region" description="Helical" evidence="1">
    <location>
        <begin position="159"/>
        <end position="179"/>
    </location>
</feature>
<organism evidence="3 4">
    <name type="scientific">Woeseia oceani</name>
    <dbReference type="NCBI Taxonomy" id="1548547"/>
    <lineage>
        <taxon>Bacteria</taxon>
        <taxon>Pseudomonadati</taxon>
        <taxon>Pseudomonadota</taxon>
        <taxon>Gammaproteobacteria</taxon>
        <taxon>Woeseiales</taxon>
        <taxon>Woeseiaceae</taxon>
        <taxon>Woeseia</taxon>
    </lineage>
</organism>
<name>A0A193LE71_9GAMM</name>
<dbReference type="PANTHER" id="PTHR42208:SF1">
    <property type="entry name" value="HEAVY METAL TRANSPORTER"/>
    <property type="match status" value="1"/>
</dbReference>
<dbReference type="AlphaFoldDB" id="A0A193LE71"/>
<accession>A0A193LE71</accession>
<dbReference type="RefSeq" id="WP_068613943.1">
    <property type="nucleotide sequence ID" value="NZ_CP016268.1"/>
</dbReference>
<feature type="transmembrane region" description="Helical" evidence="1">
    <location>
        <begin position="77"/>
        <end position="96"/>
    </location>
</feature>
<proteinExistence type="predicted"/>
<dbReference type="STRING" id="1548547.BA177_05545"/>
<sequence length="239" mass="24838">MTLLLFLSAVAAGALGSAHCVGMCGPFVLVLEADGDNGERWRRRTAYNAGRLSFYAGLGALAGAGGTLLTQLPMGGVLLRCIAALLIVAMGLQLLSHWQPLRQLERLGGRLWQRISPLTRALLPANTLPRAYLAGCLWGALPCGLVYSALALATASGSAAGGIAIMAGFWSGTLPALLLTGRAAAGIGKWRQQPRTRRLAGMAMLLGGIIALYLPLAHLAVDHADPASPQPGMHQHGGH</sequence>
<keyword evidence="1" id="KW-1133">Transmembrane helix</keyword>
<dbReference type="PANTHER" id="PTHR42208">
    <property type="entry name" value="HEAVY METAL TRANSPORTER-RELATED"/>
    <property type="match status" value="1"/>
</dbReference>
<protein>
    <recommendedName>
        <fullName evidence="2">Urease accessory protein UreH-like transmembrane domain-containing protein</fullName>
    </recommendedName>
</protein>
<evidence type="ECO:0000313" key="4">
    <source>
        <dbReference type="Proteomes" id="UP000092695"/>
    </source>
</evidence>
<reference evidence="3 4" key="1">
    <citation type="submission" date="2016-06" db="EMBL/GenBank/DDBJ databases">
        <title>Complete genome sequence of a deep-branching marine Gamma Proteobacterium Woeseia oceani type strain XK5.</title>
        <authorList>
            <person name="Mu D."/>
            <person name="Du Z."/>
        </authorList>
    </citation>
    <scope>NUCLEOTIDE SEQUENCE [LARGE SCALE GENOMIC DNA]</scope>
    <source>
        <strain evidence="3 4">XK5</strain>
    </source>
</reference>
<dbReference type="EMBL" id="CP016268">
    <property type="protein sequence ID" value="ANO50741.1"/>
    <property type="molecule type" value="Genomic_DNA"/>
</dbReference>
<feature type="transmembrane region" description="Helical" evidence="1">
    <location>
        <begin position="131"/>
        <end position="153"/>
    </location>
</feature>
<feature type="transmembrane region" description="Helical" evidence="1">
    <location>
        <begin position="199"/>
        <end position="221"/>
    </location>
</feature>